<dbReference type="SUPFAM" id="SSF51735">
    <property type="entry name" value="NAD(P)-binding Rossmann-fold domains"/>
    <property type="match status" value="1"/>
</dbReference>
<dbReference type="InterPro" id="IPR050177">
    <property type="entry name" value="Lipid_A_modif_metabolic_enz"/>
</dbReference>
<dbReference type="CDD" id="cd08946">
    <property type="entry name" value="SDR_e"/>
    <property type="match status" value="1"/>
</dbReference>
<dbReference type="InterPro" id="IPR036291">
    <property type="entry name" value="NAD(P)-bd_dom_sf"/>
</dbReference>
<evidence type="ECO:0000313" key="3">
    <source>
        <dbReference type="Proteomes" id="UP000215224"/>
    </source>
</evidence>
<dbReference type="KEGG" id="bcoh:BC6307_21405"/>
<dbReference type="PANTHER" id="PTHR43245:SF58">
    <property type="entry name" value="BLL5923 PROTEIN"/>
    <property type="match status" value="1"/>
</dbReference>
<dbReference type="PANTHER" id="PTHR43245">
    <property type="entry name" value="BIFUNCTIONAL POLYMYXIN RESISTANCE PROTEIN ARNA"/>
    <property type="match status" value="1"/>
</dbReference>
<feature type="domain" description="NAD-dependent epimerase/dehydratase" evidence="1">
    <location>
        <begin position="4"/>
        <end position="177"/>
    </location>
</feature>
<evidence type="ECO:0000313" key="2">
    <source>
        <dbReference type="EMBL" id="AST93638.1"/>
    </source>
</evidence>
<dbReference type="STRING" id="1314751.GCA_001591425_03631"/>
<accession>A0A223KWG6</accession>
<organism evidence="2 3">
    <name type="scientific">Sutcliffiella cohnii</name>
    <dbReference type="NCBI Taxonomy" id="33932"/>
    <lineage>
        <taxon>Bacteria</taxon>
        <taxon>Bacillati</taxon>
        <taxon>Bacillota</taxon>
        <taxon>Bacilli</taxon>
        <taxon>Bacillales</taxon>
        <taxon>Bacillaceae</taxon>
        <taxon>Sutcliffiella</taxon>
    </lineage>
</organism>
<protein>
    <recommendedName>
        <fullName evidence="1">NAD-dependent epimerase/dehydratase domain-containing protein</fullName>
    </recommendedName>
</protein>
<dbReference type="Proteomes" id="UP000215224">
    <property type="component" value="Chromosome"/>
</dbReference>
<dbReference type="AlphaFoldDB" id="A0A223KWG6"/>
<dbReference type="EMBL" id="CP018866">
    <property type="protein sequence ID" value="AST93638.1"/>
    <property type="molecule type" value="Genomic_DNA"/>
</dbReference>
<sequence>MSYILVTGCNGFIGNKLTNVLLEKGYKVLGISSSPKTTIKNKNFQYISLDLTDCINIEKVFSEYSISTVIHLAGIAHVKKGKKVDWNSHYRINTLASHTVFKNAVKSNADVLFASTVDVYGTEKNNQFNEECTPKPTSSYGKSKVLAENHLKKLAKGSDSNYLIARIAPVYDKNFMNDAYKRIYLKFPTIAFTVGKGLDYQLVSINNVIEFIIKWVQSNKEVLGIVNVCDNQLVNSVDFIKLEKAEGRAKKSFQISKSFFNLVELFLNTIINLTGNTWVLKFRANLYKLINPPRYSTKRMEKLFTPIWNINNTVYKSKSKKN</sequence>
<dbReference type="InterPro" id="IPR001509">
    <property type="entry name" value="Epimerase_deHydtase"/>
</dbReference>
<proteinExistence type="predicted"/>
<dbReference type="Pfam" id="PF01370">
    <property type="entry name" value="Epimerase"/>
    <property type="match status" value="1"/>
</dbReference>
<keyword evidence="3" id="KW-1185">Reference proteome</keyword>
<name>A0A223KWG6_9BACI</name>
<gene>
    <name evidence="2" type="ORF">BC6307_21405</name>
</gene>
<dbReference type="Gene3D" id="3.40.50.720">
    <property type="entry name" value="NAD(P)-binding Rossmann-like Domain"/>
    <property type="match status" value="1"/>
</dbReference>
<dbReference type="RefSeq" id="WP_066419418.1">
    <property type="nucleotide sequence ID" value="NZ_CP018866.1"/>
</dbReference>
<reference evidence="2" key="1">
    <citation type="submission" date="2016-12" db="EMBL/GenBank/DDBJ databases">
        <title>The whole genome sequencing and assembly of Bacillus cohnii DSM 6307T strain.</title>
        <authorList>
            <person name="Lee Y.-J."/>
            <person name="Yi H."/>
            <person name="Bahn Y.-S."/>
            <person name="Kim J.F."/>
            <person name="Lee D.-W."/>
        </authorList>
    </citation>
    <scope>NUCLEOTIDE SEQUENCE [LARGE SCALE GENOMIC DNA]</scope>
    <source>
        <strain evidence="2">DSM 6307</strain>
    </source>
</reference>
<evidence type="ECO:0000259" key="1">
    <source>
        <dbReference type="Pfam" id="PF01370"/>
    </source>
</evidence>